<feature type="domain" description="Peptidase S11 D-alanyl-D-alanine carboxypeptidase A N-terminal" evidence="11">
    <location>
        <begin position="33"/>
        <end position="261"/>
    </location>
</feature>
<dbReference type="GO" id="GO:0009252">
    <property type="term" value="P:peptidoglycan biosynthetic process"/>
    <property type="evidence" value="ECO:0007669"/>
    <property type="project" value="UniProtKB-KW"/>
</dbReference>
<dbReference type="InterPro" id="IPR012338">
    <property type="entry name" value="Beta-lactam/transpept-like"/>
</dbReference>
<dbReference type="Proteomes" id="UP000243688">
    <property type="component" value="Unassembled WGS sequence"/>
</dbReference>
<evidence type="ECO:0000256" key="2">
    <source>
        <dbReference type="ARBA" id="ARBA00022729"/>
    </source>
</evidence>
<keyword evidence="5" id="KW-0573">Peptidoglycan synthesis</keyword>
<keyword evidence="4" id="KW-0133">Cell shape</keyword>
<feature type="active site" description="Proton acceptor" evidence="7">
    <location>
        <position position="67"/>
    </location>
</feature>
<evidence type="ECO:0000259" key="11">
    <source>
        <dbReference type="Pfam" id="PF00768"/>
    </source>
</evidence>
<dbReference type="GO" id="GO:0006508">
    <property type="term" value="P:proteolysis"/>
    <property type="evidence" value="ECO:0007669"/>
    <property type="project" value="InterPro"/>
</dbReference>
<keyword evidence="2 10" id="KW-0732">Signal</keyword>
<dbReference type="InterPro" id="IPR018044">
    <property type="entry name" value="Peptidase_S11"/>
</dbReference>
<dbReference type="Gene3D" id="3.40.710.10">
    <property type="entry name" value="DD-peptidase/beta-lactamase superfamily"/>
    <property type="match status" value="1"/>
</dbReference>
<protein>
    <recommendedName>
        <fullName evidence="11">Peptidase S11 D-alanyl-D-alanine carboxypeptidase A N-terminal domain-containing protein</fullName>
    </recommendedName>
</protein>
<evidence type="ECO:0000256" key="5">
    <source>
        <dbReference type="ARBA" id="ARBA00022984"/>
    </source>
</evidence>
<keyword evidence="3" id="KW-0378">Hydrolase</keyword>
<evidence type="ECO:0000256" key="10">
    <source>
        <dbReference type="SAM" id="SignalP"/>
    </source>
</evidence>
<evidence type="ECO:0000256" key="3">
    <source>
        <dbReference type="ARBA" id="ARBA00022801"/>
    </source>
</evidence>
<dbReference type="SUPFAM" id="SSF56601">
    <property type="entry name" value="beta-lactamase/transpeptidase-like"/>
    <property type="match status" value="1"/>
</dbReference>
<dbReference type="AlphaFoldDB" id="A0A2A6DZF3"/>
<dbReference type="GO" id="GO:0008360">
    <property type="term" value="P:regulation of cell shape"/>
    <property type="evidence" value="ECO:0007669"/>
    <property type="project" value="UniProtKB-KW"/>
</dbReference>
<dbReference type="GO" id="GO:0009002">
    <property type="term" value="F:serine-type D-Ala-D-Ala carboxypeptidase activity"/>
    <property type="evidence" value="ECO:0007669"/>
    <property type="project" value="InterPro"/>
</dbReference>
<feature type="active site" description="Proton acceptor" evidence="7">
    <location>
        <position position="70"/>
    </location>
</feature>
<name>A0A2A6DZF3_9BACL</name>
<evidence type="ECO:0000256" key="9">
    <source>
        <dbReference type="RuleBase" id="RU004016"/>
    </source>
</evidence>
<dbReference type="PRINTS" id="PR00725">
    <property type="entry name" value="DADACBPTASE1"/>
</dbReference>
<evidence type="ECO:0000313" key="13">
    <source>
        <dbReference type="Proteomes" id="UP000243688"/>
    </source>
</evidence>
<evidence type="ECO:0000256" key="8">
    <source>
        <dbReference type="PIRSR" id="PIRSR618044-2"/>
    </source>
</evidence>
<feature type="active site" evidence="7">
    <location>
        <position position="122"/>
    </location>
</feature>
<evidence type="ECO:0000256" key="1">
    <source>
        <dbReference type="ARBA" id="ARBA00007164"/>
    </source>
</evidence>
<dbReference type="Pfam" id="PF00768">
    <property type="entry name" value="Peptidase_S11"/>
    <property type="match status" value="1"/>
</dbReference>
<feature type="chain" id="PRO_5013128541" description="Peptidase S11 D-alanyl-D-alanine carboxypeptidase A N-terminal domain-containing protein" evidence="10">
    <location>
        <begin position="26"/>
        <end position="406"/>
    </location>
</feature>
<accession>A0A2A6DZF3</accession>
<evidence type="ECO:0000256" key="6">
    <source>
        <dbReference type="ARBA" id="ARBA00023316"/>
    </source>
</evidence>
<reference evidence="12 13" key="1">
    <citation type="submission" date="2016-12" db="EMBL/GenBank/DDBJ databases">
        <title>Candidatus Reconcilibacillus cellulovorans genome.</title>
        <authorList>
            <person name="Kolinko S."/>
            <person name="Wu Y.-W."/>
            <person name="Tachea F."/>
            <person name="Denzel E."/>
            <person name="Hiras J."/>
            <person name="Baecker N."/>
            <person name="Chan L.J."/>
            <person name="Eichorst S.A."/>
            <person name="Frey D."/>
            <person name="Adams P.D."/>
            <person name="Pray T."/>
            <person name="Tanjore D."/>
            <person name="Petzold C.J."/>
            <person name="Gladden J.M."/>
            <person name="Simmons B.A."/>
            <person name="Singer S.W."/>
        </authorList>
    </citation>
    <scope>NUCLEOTIDE SEQUENCE [LARGE SCALE GENOMIC DNA]</scope>
    <source>
        <strain evidence="12">JTherm</strain>
    </source>
</reference>
<evidence type="ECO:0000313" key="12">
    <source>
        <dbReference type="EMBL" id="PDO10171.1"/>
    </source>
</evidence>
<evidence type="ECO:0000256" key="4">
    <source>
        <dbReference type="ARBA" id="ARBA00022960"/>
    </source>
</evidence>
<dbReference type="EMBL" id="MOXJ01000018">
    <property type="protein sequence ID" value="PDO10171.1"/>
    <property type="molecule type" value="Genomic_DNA"/>
</dbReference>
<keyword evidence="6" id="KW-0961">Cell wall biogenesis/degradation</keyword>
<proteinExistence type="inferred from homology"/>
<organism evidence="12 13">
    <name type="scientific">Candidatus Reconcilbacillus cellulovorans</name>
    <dbReference type="NCBI Taxonomy" id="1906605"/>
    <lineage>
        <taxon>Bacteria</taxon>
        <taxon>Bacillati</taxon>
        <taxon>Bacillota</taxon>
        <taxon>Bacilli</taxon>
        <taxon>Bacillales</taxon>
        <taxon>Paenibacillaceae</taxon>
        <taxon>Candidatus Reconcilbacillus</taxon>
    </lineage>
</organism>
<sequence length="406" mass="44199">MGRFRFRAAVFVALAVFSFAGPAFAVEPTAARLRPPDLRAEAAALIDVSSGRLLYERHGDRKLPIASLTKIMTAIVAIEHGRLTDQVRTGPAAVGVEGSSVYLRPGQTMSLNDLLYGLMLRSGNDAAVAIAEHVGGSVDGFVYLMNQKAEQLGLRDTRFRNPHGLDEEGHYSTAVDLARLTAYALRNPVFREIVKTKQKRVPNPNPDEPWDIIWQNKNKMLYFYEGADGVKTGYTKSAKRCLVSSATRDARQLVAVTLNDPDDWVDHRRLLDYGFAAFRPHTVVERGQPVGATGYVAAASFRYPIRPGEEKLFELVVETVPERSVAYRLGERGILEIRFAGVKVGAVALTESTAGPGDRESGSAVGRLTGTAGSSTFFGLWKAVWKSLLVGREGGKRGWSTGSGSS</sequence>
<dbReference type="PANTHER" id="PTHR21581:SF33">
    <property type="entry name" value="D-ALANYL-D-ALANINE CARBOXYPEPTIDASE DACB"/>
    <property type="match status" value="1"/>
</dbReference>
<evidence type="ECO:0000256" key="7">
    <source>
        <dbReference type="PIRSR" id="PIRSR618044-1"/>
    </source>
</evidence>
<dbReference type="InterPro" id="IPR001967">
    <property type="entry name" value="Peptidase_S11_N"/>
</dbReference>
<comment type="caution">
    <text evidence="12">The sequence shown here is derived from an EMBL/GenBank/DDBJ whole genome shotgun (WGS) entry which is preliminary data.</text>
</comment>
<dbReference type="PANTHER" id="PTHR21581">
    <property type="entry name" value="D-ALANYL-D-ALANINE CARBOXYPEPTIDASE"/>
    <property type="match status" value="1"/>
</dbReference>
<dbReference type="GO" id="GO:0071555">
    <property type="term" value="P:cell wall organization"/>
    <property type="evidence" value="ECO:0007669"/>
    <property type="project" value="UniProtKB-KW"/>
</dbReference>
<feature type="signal peptide" evidence="10">
    <location>
        <begin position="1"/>
        <end position="25"/>
    </location>
</feature>
<feature type="binding site" evidence="8">
    <location>
        <position position="231"/>
    </location>
    <ligand>
        <name>substrate</name>
    </ligand>
</feature>
<gene>
    <name evidence="12" type="ORF">BLM47_08515</name>
</gene>
<comment type="similarity">
    <text evidence="1 9">Belongs to the peptidase S11 family.</text>
</comment>